<feature type="transmembrane region" description="Helical" evidence="7">
    <location>
        <begin position="186"/>
        <end position="209"/>
    </location>
</feature>
<dbReference type="AlphaFoldDB" id="A0A665TGN7"/>
<dbReference type="SMART" id="SM00409">
    <property type="entry name" value="IG"/>
    <property type="match status" value="1"/>
</dbReference>
<dbReference type="SUPFAM" id="SSF48726">
    <property type="entry name" value="Immunoglobulin"/>
    <property type="match status" value="1"/>
</dbReference>
<evidence type="ECO:0000256" key="5">
    <source>
        <dbReference type="ARBA" id="ARBA00023180"/>
    </source>
</evidence>
<dbReference type="GO" id="GO:0001817">
    <property type="term" value="P:regulation of cytokine production"/>
    <property type="evidence" value="ECO:0007669"/>
    <property type="project" value="TreeGrafter"/>
</dbReference>
<evidence type="ECO:0000256" key="2">
    <source>
        <dbReference type="ARBA" id="ARBA00022729"/>
    </source>
</evidence>
<dbReference type="GO" id="GO:0009897">
    <property type="term" value="C:external side of plasma membrane"/>
    <property type="evidence" value="ECO:0007669"/>
    <property type="project" value="TreeGrafter"/>
</dbReference>
<comment type="subcellular location">
    <subcellularLocation>
        <location evidence="1">Membrane</location>
    </subcellularLocation>
</comment>
<dbReference type="InterPro" id="IPR050504">
    <property type="entry name" value="IgSF_BTN/MOG"/>
</dbReference>
<protein>
    <submittedName>
        <fullName evidence="10">Myelin-oligodendrocyte glycoprotein-like</fullName>
    </submittedName>
</protein>
<dbReference type="InterPro" id="IPR013783">
    <property type="entry name" value="Ig-like_fold"/>
</dbReference>
<organism evidence="10 11">
    <name type="scientific">Echeneis naucrates</name>
    <name type="common">Live sharksucker</name>
    <dbReference type="NCBI Taxonomy" id="173247"/>
    <lineage>
        <taxon>Eukaryota</taxon>
        <taxon>Metazoa</taxon>
        <taxon>Chordata</taxon>
        <taxon>Craniata</taxon>
        <taxon>Vertebrata</taxon>
        <taxon>Euteleostomi</taxon>
        <taxon>Actinopterygii</taxon>
        <taxon>Neopterygii</taxon>
        <taxon>Teleostei</taxon>
        <taxon>Neoteleostei</taxon>
        <taxon>Acanthomorphata</taxon>
        <taxon>Carangaria</taxon>
        <taxon>Carangiformes</taxon>
        <taxon>Echeneidae</taxon>
        <taxon>Echeneis</taxon>
    </lineage>
</organism>
<dbReference type="GO" id="GO:1903037">
    <property type="term" value="P:regulation of leukocyte cell-cell adhesion"/>
    <property type="evidence" value="ECO:0007669"/>
    <property type="project" value="UniProtKB-ARBA"/>
</dbReference>
<reference evidence="10" key="1">
    <citation type="submission" date="2021-04" db="EMBL/GenBank/DDBJ databases">
        <authorList>
            <consortium name="Wellcome Sanger Institute Data Sharing"/>
        </authorList>
    </citation>
    <scope>NUCLEOTIDE SEQUENCE [LARGE SCALE GENOMIC DNA]</scope>
</reference>
<feature type="domain" description="Ig-like" evidence="9">
    <location>
        <begin position="50"/>
        <end position="135"/>
    </location>
</feature>
<dbReference type="InterPro" id="IPR007110">
    <property type="entry name" value="Ig-like_dom"/>
</dbReference>
<keyword evidence="7" id="KW-1133">Transmembrane helix</keyword>
<proteinExistence type="predicted"/>
<evidence type="ECO:0000259" key="9">
    <source>
        <dbReference type="PROSITE" id="PS50835"/>
    </source>
</evidence>
<reference evidence="10" key="2">
    <citation type="submission" date="2025-08" db="UniProtKB">
        <authorList>
            <consortium name="Ensembl"/>
        </authorList>
    </citation>
    <scope>IDENTIFICATION</scope>
</reference>
<evidence type="ECO:0000313" key="10">
    <source>
        <dbReference type="Ensembl" id="ENSENLP00000006083.1"/>
    </source>
</evidence>
<keyword evidence="7" id="KW-0812">Transmembrane</keyword>
<dbReference type="PROSITE" id="PS50835">
    <property type="entry name" value="IG_LIKE"/>
    <property type="match status" value="1"/>
</dbReference>
<evidence type="ECO:0000256" key="6">
    <source>
        <dbReference type="ARBA" id="ARBA00023319"/>
    </source>
</evidence>
<dbReference type="InParanoid" id="A0A665TGN7"/>
<name>A0A665TGN7_ECHNA</name>
<accession>A0A665TGN7</accession>
<evidence type="ECO:0000256" key="1">
    <source>
        <dbReference type="ARBA" id="ARBA00004370"/>
    </source>
</evidence>
<keyword evidence="5" id="KW-0325">Glycoprotein</keyword>
<dbReference type="GO" id="GO:0005102">
    <property type="term" value="F:signaling receptor binding"/>
    <property type="evidence" value="ECO:0007669"/>
    <property type="project" value="TreeGrafter"/>
</dbReference>
<dbReference type="Pfam" id="PF07686">
    <property type="entry name" value="V-set"/>
    <property type="match status" value="1"/>
</dbReference>
<keyword evidence="2 8" id="KW-0732">Signal</keyword>
<dbReference type="InterPro" id="IPR013106">
    <property type="entry name" value="Ig_V-set"/>
</dbReference>
<dbReference type="RefSeq" id="XP_029381839.1">
    <property type="nucleotide sequence ID" value="XM_029525979.1"/>
</dbReference>
<dbReference type="FunFam" id="2.60.40.10:FF:000142">
    <property type="entry name" value="V-set domain-containing T-cell activation inhibitor 1"/>
    <property type="match status" value="1"/>
</dbReference>
<dbReference type="OrthoDB" id="9898017at2759"/>
<evidence type="ECO:0000256" key="4">
    <source>
        <dbReference type="ARBA" id="ARBA00023157"/>
    </source>
</evidence>
<dbReference type="Proteomes" id="UP000472264">
    <property type="component" value="Chromosome 18"/>
</dbReference>
<dbReference type="InterPro" id="IPR036179">
    <property type="entry name" value="Ig-like_dom_sf"/>
</dbReference>
<sequence length="234" mass="26472">MFGSLRTSARSRIWFWFWTLILQLVLVSCSGSEGQRDLVGSFQPIVSVLGDDVILPCQLIPPLDLRRFTLEWSRNDVKPRQPRIVHLFRDRKEVVHSKLPSYVSRTSLFTGELSRGNVSLRILNVTSSDEGTYRCFIPRLAVASVIQLVINPDVTTRTTETPLIPRNLSTAAPEVHEPEQDEPVTAIVIVVVIVFFILILVLVAGGFFLKQYKKRDAVRYKTAQSCELPCSEEC</sequence>
<dbReference type="GO" id="GO:0050863">
    <property type="term" value="P:regulation of T cell activation"/>
    <property type="evidence" value="ECO:0007669"/>
    <property type="project" value="UniProtKB-ARBA"/>
</dbReference>
<feature type="signal peptide" evidence="8">
    <location>
        <begin position="1"/>
        <end position="34"/>
    </location>
</feature>
<dbReference type="Gene3D" id="2.60.40.10">
    <property type="entry name" value="Immunoglobulins"/>
    <property type="match status" value="1"/>
</dbReference>
<dbReference type="PANTHER" id="PTHR24100">
    <property type="entry name" value="BUTYROPHILIN"/>
    <property type="match status" value="1"/>
</dbReference>
<dbReference type="PROSITE" id="PS51257">
    <property type="entry name" value="PROKAR_LIPOPROTEIN"/>
    <property type="match status" value="1"/>
</dbReference>
<dbReference type="GeneID" id="115058578"/>
<dbReference type="Ensembl" id="ENSENLT00000006365.1">
    <property type="protein sequence ID" value="ENSENLP00000006083.1"/>
    <property type="gene ID" value="ENSENLG00000002929.1"/>
</dbReference>
<reference evidence="10" key="3">
    <citation type="submission" date="2025-09" db="UniProtKB">
        <authorList>
            <consortium name="Ensembl"/>
        </authorList>
    </citation>
    <scope>IDENTIFICATION</scope>
</reference>
<dbReference type="SMART" id="SM00406">
    <property type="entry name" value="IGv"/>
    <property type="match status" value="1"/>
</dbReference>
<keyword evidence="3 7" id="KW-0472">Membrane</keyword>
<evidence type="ECO:0000256" key="7">
    <source>
        <dbReference type="SAM" id="Phobius"/>
    </source>
</evidence>
<dbReference type="PANTHER" id="PTHR24100:SF151">
    <property type="entry name" value="ICOS LIGAND"/>
    <property type="match status" value="1"/>
</dbReference>
<keyword evidence="11" id="KW-1185">Reference proteome</keyword>
<feature type="chain" id="PRO_5025350948" evidence="8">
    <location>
        <begin position="35"/>
        <end position="234"/>
    </location>
</feature>
<gene>
    <name evidence="10" type="primary">LOC115058578</name>
</gene>
<dbReference type="InterPro" id="IPR003599">
    <property type="entry name" value="Ig_sub"/>
</dbReference>
<dbReference type="OMA" id="DANDRWT"/>
<dbReference type="GO" id="GO:0050852">
    <property type="term" value="P:T cell receptor signaling pathway"/>
    <property type="evidence" value="ECO:0007669"/>
    <property type="project" value="TreeGrafter"/>
</dbReference>
<evidence type="ECO:0000256" key="8">
    <source>
        <dbReference type="SAM" id="SignalP"/>
    </source>
</evidence>
<keyword evidence="4" id="KW-1015">Disulfide bond</keyword>
<evidence type="ECO:0000256" key="3">
    <source>
        <dbReference type="ARBA" id="ARBA00023136"/>
    </source>
</evidence>
<evidence type="ECO:0000313" key="11">
    <source>
        <dbReference type="Proteomes" id="UP000472264"/>
    </source>
</evidence>
<keyword evidence="6" id="KW-0393">Immunoglobulin domain</keyword>